<evidence type="ECO:0000313" key="1">
    <source>
        <dbReference type="EMBL" id="EEV18076.1"/>
    </source>
</evidence>
<sequence>MRTQNTITVVTNPSIFTPELKFRNYSIFSLFWLLRRVVIQFR</sequence>
<gene>
    <name evidence="1" type="ORF">CAMGR0001_0831</name>
</gene>
<evidence type="ECO:0000313" key="2">
    <source>
        <dbReference type="Proteomes" id="UP000005709"/>
    </source>
</evidence>
<name>C8PG38_9BACT</name>
<dbReference type="EMBL" id="ACYG01000019">
    <property type="protein sequence ID" value="EEV18076.1"/>
    <property type="molecule type" value="Genomic_DNA"/>
</dbReference>
<comment type="caution">
    <text evidence="1">The sequence shown here is derived from an EMBL/GenBank/DDBJ whole genome shotgun (WGS) entry which is preliminary data.</text>
</comment>
<reference evidence="1 2" key="1">
    <citation type="submission" date="2009-07" db="EMBL/GenBank/DDBJ databases">
        <authorList>
            <person name="Madupu R."/>
            <person name="Sebastian Y."/>
            <person name="Durkin A.S."/>
            <person name="Torralba M."/>
            <person name="Methe B."/>
            <person name="Sutton G.G."/>
            <person name="Strausberg R.L."/>
            <person name="Nelson K.E."/>
        </authorList>
    </citation>
    <scope>NUCLEOTIDE SEQUENCE [LARGE SCALE GENOMIC DNA]</scope>
    <source>
        <strain evidence="1 2">RM3268</strain>
    </source>
</reference>
<accession>C8PG38</accession>
<organism evidence="1 2">
    <name type="scientific">Campylobacter gracilis RM3268</name>
    <dbReference type="NCBI Taxonomy" id="553220"/>
    <lineage>
        <taxon>Bacteria</taxon>
        <taxon>Pseudomonadati</taxon>
        <taxon>Campylobacterota</taxon>
        <taxon>Epsilonproteobacteria</taxon>
        <taxon>Campylobacterales</taxon>
        <taxon>Campylobacteraceae</taxon>
        <taxon>Campylobacter</taxon>
    </lineage>
</organism>
<protein>
    <submittedName>
        <fullName evidence="1">Uncharacterized protein</fullName>
    </submittedName>
</protein>
<keyword evidence="2" id="KW-1185">Reference proteome</keyword>
<dbReference type="AlphaFoldDB" id="C8PG38"/>
<proteinExistence type="predicted"/>
<dbReference type="Proteomes" id="UP000005709">
    <property type="component" value="Unassembled WGS sequence"/>
</dbReference>